<feature type="domain" description="DUF4179" evidence="2">
    <location>
        <begin position="63"/>
        <end position="148"/>
    </location>
</feature>
<keyword evidence="4" id="KW-1185">Reference proteome</keyword>
<dbReference type="Gene3D" id="2.60.40.1630">
    <property type="entry name" value="bacillus anthracis domain"/>
    <property type="match status" value="1"/>
</dbReference>
<keyword evidence="1" id="KW-0472">Membrane</keyword>
<sequence>MVDREEDQRLARYFDGVRLAEKQIGNEQLDAAIRRGLEQGRSLRGKWQLRRGLAWTAGAAGTLAVCLLLLFVWPSGSPFVGSFLFSTTASPNKVIPSYVSSLMTSEMERAAEHGLYQPINKSTEVAGTKVTVDGVLADGRTVVVFYSMVNSEDVKAVDNLYGYLIDKDGDIFINLPRQSGTSFVDSKDVKHSYFKITFDQDAPTQAGFAIDSKAINGDVLAKIRFGWSSRPYANLKKTLSVNQTAILYGKPLTVDQIVLRPLSTTLLFKPQKIVDKPMTDYLEAKLYLGEHGEDQFWRYTKSRGIIYDYGNGKTSTPYLSGIDFESLYYTDWNEVTLQIDGFGTPVSRTLNLAVDTDKNQLIAPNPAVEMIEVVPGKQSIEIRLYMHQSAESKIAMPYRVEDHFTDDKGNTYRILSENDFPSYRLDDDVETISFKLESRQYSQPLNFTLTETLDYKPQQFKIPLK</sequence>
<dbReference type="RefSeq" id="WP_193417303.1">
    <property type="nucleotide sequence ID" value="NZ_JADCNN020000006.1"/>
</dbReference>
<dbReference type="Pfam" id="PF13786">
    <property type="entry name" value="DUF4179"/>
    <property type="match status" value="1"/>
</dbReference>
<protein>
    <submittedName>
        <fullName evidence="3">DUF4179 domain-containing protein</fullName>
    </submittedName>
</protein>
<proteinExistence type="predicted"/>
<comment type="caution">
    <text evidence="3">The sequence shown here is derived from an EMBL/GenBank/DDBJ whole genome shotgun (WGS) entry which is preliminary data.</text>
</comment>
<accession>A0ABS2H4X1</accession>
<name>A0ABS2H4X1_9BACL</name>
<organism evidence="3 4">
    <name type="scientific">Paenibacillus rhizolycopersici</name>
    <dbReference type="NCBI Taxonomy" id="2780073"/>
    <lineage>
        <taxon>Bacteria</taxon>
        <taxon>Bacillati</taxon>
        <taxon>Bacillota</taxon>
        <taxon>Bacilli</taxon>
        <taxon>Bacillales</taxon>
        <taxon>Paenibacillaceae</taxon>
        <taxon>Paenibacillus</taxon>
    </lineage>
</organism>
<evidence type="ECO:0000256" key="1">
    <source>
        <dbReference type="SAM" id="Phobius"/>
    </source>
</evidence>
<dbReference type="Proteomes" id="UP001516620">
    <property type="component" value="Unassembled WGS sequence"/>
</dbReference>
<gene>
    <name evidence="3" type="ORF">IM700_009255</name>
</gene>
<evidence type="ECO:0000259" key="2">
    <source>
        <dbReference type="Pfam" id="PF13786"/>
    </source>
</evidence>
<evidence type="ECO:0000313" key="3">
    <source>
        <dbReference type="EMBL" id="MBM6995853.1"/>
    </source>
</evidence>
<dbReference type="EMBL" id="JADCNN020000006">
    <property type="protein sequence ID" value="MBM6995853.1"/>
    <property type="molecule type" value="Genomic_DNA"/>
</dbReference>
<dbReference type="InterPro" id="IPR025436">
    <property type="entry name" value="DUF4179"/>
</dbReference>
<keyword evidence="1" id="KW-1133">Transmembrane helix</keyword>
<keyword evidence="1" id="KW-0812">Transmembrane</keyword>
<evidence type="ECO:0000313" key="4">
    <source>
        <dbReference type="Proteomes" id="UP001516620"/>
    </source>
</evidence>
<reference evidence="3 4" key="1">
    <citation type="submission" date="2021-01" db="EMBL/GenBank/DDBJ databases">
        <title>Paenibacillus sp.nov. isolated from the rhizosphere soil of tomato plant.</title>
        <authorList>
            <person name="Thin K.K."/>
            <person name="Zhang X."/>
            <person name="He S."/>
        </authorList>
    </citation>
    <scope>NUCLEOTIDE SEQUENCE [LARGE SCALE GENOMIC DNA]</scope>
    <source>
        <strain evidence="3 4">DXFW5</strain>
    </source>
</reference>
<feature type="transmembrane region" description="Helical" evidence="1">
    <location>
        <begin position="52"/>
        <end position="73"/>
    </location>
</feature>